<name>K1X6D7_MARBU</name>
<dbReference type="AlphaFoldDB" id="K1X6D7"/>
<reference evidence="2 3" key="1">
    <citation type="journal article" date="2012" name="BMC Genomics">
        <title>Sequencing the genome of Marssonina brunnea reveals fungus-poplar co-evolution.</title>
        <authorList>
            <person name="Zhu S."/>
            <person name="Cao Y.-Z."/>
            <person name="Jiang C."/>
            <person name="Tan B.-Y."/>
            <person name="Wang Z."/>
            <person name="Feng S."/>
            <person name="Zhang L."/>
            <person name="Su X.-H."/>
            <person name="Brejova B."/>
            <person name="Vinar T."/>
            <person name="Xu M."/>
            <person name="Wang M.-X."/>
            <person name="Zhang S.-G."/>
            <person name="Huang M.-R."/>
            <person name="Wu R."/>
            <person name="Zhou Y."/>
        </authorList>
    </citation>
    <scope>NUCLEOTIDE SEQUENCE [LARGE SCALE GENOMIC DNA]</scope>
    <source>
        <strain evidence="2 3">MB_m1</strain>
    </source>
</reference>
<dbReference type="eggNOG" id="KOG0017">
    <property type="taxonomic scope" value="Eukaryota"/>
</dbReference>
<dbReference type="EMBL" id="JH921429">
    <property type="protein sequence ID" value="EKD20667.1"/>
    <property type="molecule type" value="Genomic_DNA"/>
</dbReference>
<dbReference type="Proteomes" id="UP000006753">
    <property type="component" value="Unassembled WGS sequence"/>
</dbReference>
<gene>
    <name evidence="2" type="ORF">MBM_01349</name>
</gene>
<evidence type="ECO:0000313" key="3">
    <source>
        <dbReference type="Proteomes" id="UP000006753"/>
    </source>
</evidence>
<dbReference type="InParanoid" id="K1X6D7"/>
<organism evidence="2 3">
    <name type="scientific">Marssonina brunnea f. sp. multigermtubi (strain MB_m1)</name>
    <name type="common">Marssonina leaf spot fungus</name>
    <dbReference type="NCBI Taxonomy" id="1072389"/>
    <lineage>
        <taxon>Eukaryota</taxon>
        <taxon>Fungi</taxon>
        <taxon>Dikarya</taxon>
        <taxon>Ascomycota</taxon>
        <taxon>Pezizomycotina</taxon>
        <taxon>Leotiomycetes</taxon>
        <taxon>Helotiales</taxon>
        <taxon>Drepanopezizaceae</taxon>
        <taxon>Drepanopeziza</taxon>
    </lineage>
</organism>
<proteinExistence type="predicted"/>
<feature type="region of interest" description="Disordered" evidence="1">
    <location>
        <begin position="135"/>
        <end position="161"/>
    </location>
</feature>
<feature type="region of interest" description="Disordered" evidence="1">
    <location>
        <begin position="609"/>
        <end position="649"/>
    </location>
</feature>
<feature type="compositionally biased region" description="Low complexity" evidence="1">
    <location>
        <begin position="104"/>
        <end position="120"/>
    </location>
</feature>
<feature type="compositionally biased region" description="Basic and acidic residues" evidence="1">
    <location>
        <begin position="627"/>
        <end position="638"/>
    </location>
</feature>
<sequence>MSVHSATPNVSARPVPPGLECQINPLTWGYDFDPTDPAQVIDPPTINSYIAMCLESYRDTQEDELEPWTSVYKDAKNKIIAEQEVKEAKKIALEQKQHAKDKATTAPTVTPAAPAPAVTPAIEPTTEPAIDLTTKSTIEQKGPATSTNRTPLSDPSNTRGPAALLTTRTSDYVKQIGDFSKVYQDTEKKYKGAEYEVFTDKLKIFYENCTRLSIFQGDKVGYAIAFSLMLKDEAHYYDHRLLPLRRPDLPPLTLSMLPSQETNTKTRSTTWTASTKAVEAIEAVATTVVAIKALKAIPEEEMIGPAVAAKEIEATTGVVTEEEEAQQPVLTALTNAVFSEEPAATQFSTELRTIDGQHLIVALLKNATYHTFTSIDPFKPPPNIVPLEHFLLDRYSAYKFQRFILDSKAANLSTAKEQQVKALSKLLPLRINRGTADKNTIKFGGNTTRVISSVIVYYNNLDNMLVQGNKRIPINSYFGPLDLIIHDPRTNFAAAEFRGLAKMMSIDISKMPTEAYNSIISEEMQDLKVTKEQILQIAIKAVNDTAGLAGLVPTLLVFGAYPRMTHLDPPAPSTTTKAEAIKKAMSEVRRLQAVRQVADALNMRNGPSTIKTLALPLQSQEDDERPEEERPPVEEAPRRSSRNRRPPERYCTKAKELAQFLTISSNVDTFLTRKKQTDRELATKLRAESVITTPSEIFEDSQQREIEGLIAQSVFEFILYDPVEHARERIFSSRLVNELKGKKTATPFEKSRLVIQAFADERKEVILTQSPAIQRSSQRLITILAPALSLLGISLYLRDITQAYTQSDHLLNKLILARLPKEIVKFYSERTIMRIRRALYRIPKASTFWWSTYYTHHKEKLSTITSTYDPCLLICTKKSMFRLVRMQVDDTYYLADDRFAAKERSELKKAGLKAKDETKLTYTTDIRFNGCILKLQKDDTMLFTQKQQGQKLALVSDKLNYKQEYLEQRARGAYIASTCQPKALFALLIAAQHKDPSKDEMISNQGKRLKYVPIDLRLAKLFVFVDSSFANNKDLSSQLGYVIILRNETRTTEETFNVTSNVVHYSSTKSKRVTKSVLASEILGMVARIDIAIALNTTLDQITEQLSLPKILIVVATDSYSLYECLVKLGTTKEKRLMIDVIALRQSYERKEIAEIR</sequence>
<dbReference type="HOGENOM" id="CLU_275712_0_0_1"/>
<protein>
    <submittedName>
        <fullName evidence="2">Polyprotein</fullName>
    </submittedName>
</protein>
<dbReference type="OrthoDB" id="3563138at2759"/>
<keyword evidence="3" id="KW-1185">Reference proteome</keyword>
<evidence type="ECO:0000313" key="2">
    <source>
        <dbReference type="EMBL" id="EKD20667.1"/>
    </source>
</evidence>
<feature type="compositionally biased region" description="Polar residues" evidence="1">
    <location>
        <begin position="135"/>
        <end position="159"/>
    </location>
</feature>
<dbReference type="KEGG" id="mbe:MBM_01349"/>
<accession>K1X6D7</accession>
<feature type="region of interest" description="Disordered" evidence="1">
    <location>
        <begin position="96"/>
        <end position="120"/>
    </location>
</feature>
<evidence type="ECO:0000256" key="1">
    <source>
        <dbReference type="SAM" id="MobiDB-lite"/>
    </source>
</evidence>